<proteinExistence type="predicted"/>
<gene>
    <name evidence="1" type="ORF">SAMN02745218_01082</name>
</gene>
<sequence>MRLEVRVFSGLEKFMPGARFGQAIEVERPEGTTVAGLVDSLGIPRSQVFTVLVNGRHAAMDAVLQPGDRVSLFPPVGGG</sequence>
<protein>
    <submittedName>
        <fullName evidence="1">Sulfur carrier protein ThiS (Thiamine biosynthesis)</fullName>
    </submittedName>
</protein>
<accession>A0A1M4XGV7</accession>
<dbReference type="AlphaFoldDB" id="A0A1M4XGV7"/>
<dbReference type="Gene3D" id="3.10.20.30">
    <property type="match status" value="1"/>
</dbReference>
<dbReference type="SUPFAM" id="SSF54285">
    <property type="entry name" value="MoaD/ThiS"/>
    <property type="match status" value="1"/>
</dbReference>
<dbReference type="CDD" id="cd17040">
    <property type="entry name" value="Ubl_MoaD_like"/>
    <property type="match status" value="1"/>
</dbReference>
<dbReference type="Pfam" id="PF02597">
    <property type="entry name" value="ThiS"/>
    <property type="match status" value="1"/>
</dbReference>
<dbReference type="OrthoDB" id="9801945at2"/>
<dbReference type="InterPro" id="IPR016155">
    <property type="entry name" value="Mopterin_synth/thiamin_S_b"/>
</dbReference>
<name>A0A1M4XGV7_9FIRM</name>
<evidence type="ECO:0000313" key="1">
    <source>
        <dbReference type="EMBL" id="SHE92402.1"/>
    </source>
</evidence>
<keyword evidence="2" id="KW-1185">Reference proteome</keyword>
<evidence type="ECO:0000313" key="2">
    <source>
        <dbReference type="Proteomes" id="UP000184196"/>
    </source>
</evidence>
<dbReference type="Proteomes" id="UP000184196">
    <property type="component" value="Unassembled WGS sequence"/>
</dbReference>
<dbReference type="InterPro" id="IPR003749">
    <property type="entry name" value="ThiS/MoaD-like"/>
</dbReference>
<dbReference type="EMBL" id="FQUW01000011">
    <property type="protein sequence ID" value="SHE92402.1"/>
    <property type="molecule type" value="Genomic_DNA"/>
</dbReference>
<organism evidence="1 2">
    <name type="scientific">Desulfofundulus australicus DSM 11792</name>
    <dbReference type="NCBI Taxonomy" id="1121425"/>
    <lineage>
        <taxon>Bacteria</taxon>
        <taxon>Bacillati</taxon>
        <taxon>Bacillota</taxon>
        <taxon>Clostridia</taxon>
        <taxon>Eubacteriales</taxon>
        <taxon>Peptococcaceae</taxon>
        <taxon>Desulfofundulus</taxon>
    </lineage>
</organism>
<dbReference type="RefSeq" id="WP_073163819.1">
    <property type="nucleotide sequence ID" value="NZ_FQUW01000011.1"/>
</dbReference>
<reference evidence="2" key="1">
    <citation type="submission" date="2016-11" db="EMBL/GenBank/DDBJ databases">
        <authorList>
            <person name="Varghese N."/>
            <person name="Submissions S."/>
        </authorList>
    </citation>
    <scope>NUCLEOTIDE SEQUENCE [LARGE SCALE GENOMIC DNA]</scope>
    <source>
        <strain evidence="2">DSM 11792</strain>
    </source>
</reference>
<dbReference type="InterPro" id="IPR012675">
    <property type="entry name" value="Beta-grasp_dom_sf"/>
</dbReference>